<dbReference type="PANTHER" id="PTHR12815">
    <property type="entry name" value="SORTING AND ASSEMBLY MACHINERY SAMM50 PROTEIN FAMILY MEMBER"/>
    <property type="match status" value="1"/>
</dbReference>
<comment type="subcellular location">
    <subcellularLocation>
        <location evidence="1">Membrane</location>
    </subcellularLocation>
</comment>
<evidence type="ECO:0000313" key="8">
    <source>
        <dbReference type="Proteomes" id="UP000093807"/>
    </source>
</evidence>
<dbReference type="InterPro" id="IPR039910">
    <property type="entry name" value="D15-like"/>
</dbReference>
<dbReference type="PROSITE" id="PS51257">
    <property type="entry name" value="PROKAR_LIPOPROTEIN"/>
    <property type="match status" value="1"/>
</dbReference>
<keyword evidence="8" id="KW-1185">Reference proteome</keyword>
<evidence type="ECO:0000256" key="3">
    <source>
        <dbReference type="ARBA" id="ARBA00022729"/>
    </source>
</evidence>
<dbReference type="GO" id="GO:0019867">
    <property type="term" value="C:outer membrane"/>
    <property type="evidence" value="ECO:0007669"/>
    <property type="project" value="InterPro"/>
</dbReference>
<evidence type="ECO:0000313" key="7">
    <source>
        <dbReference type="EMBL" id="OAZ05055.1"/>
    </source>
</evidence>
<feature type="domain" description="Bacterial surface antigen (D15)" evidence="6">
    <location>
        <begin position="565"/>
        <end position="728"/>
    </location>
</feature>
<evidence type="ECO:0000256" key="1">
    <source>
        <dbReference type="ARBA" id="ARBA00004370"/>
    </source>
</evidence>
<keyword evidence="5" id="KW-0998">Cell outer membrane</keyword>
<evidence type="ECO:0000256" key="2">
    <source>
        <dbReference type="ARBA" id="ARBA00022692"/>
    </source>
</evidence>
<protein>
    <submittedName>
        <fullName evidence="7">Outer membrane protein assembly factor BamA</fullName>
    </submittedName>
</protein>
<dbReference type="PANTHER" id="PTHR12815:SF47">
    <property type="entry name" value="TRANSLOCATION AND ASSEMBLY MODULE SUBUNIT TAMA"/>
    <property type="match status" value="1"/>
</dbReference>
<keyword evidence="2" id="KW-0812">Transmembrane</keyword>
<dbReference type="Gene3D" id="3.10.20.310">
    <property type="entry name" value="membrane protein fhac"/>
    <property type="match status" value="1"/>
</dbReference>
<gene>
    <name evidence="7" type="primary">bamA_2</name>
    <name evidence="7" type="ORF">FLB_09060</name>
</gene>
<reference evidence="7 8" key="1">
    <citation type="submission" date="2016-06" db="EMBL/GenBank/DDBJ databases">
        <title>Draft genome sequence of Flavobacterium succinicans strain DD5b.</title>
        <authorList>
            <person name="Poehlein A."/>
            <person name="Daniel R."/>
            <person name="Simeonova D.D."/>
        </authorList>
    </citation>
    <scope>NUCLEOTIDE SEQUENCE [LARGE SCALE GENOMIC DNA]</scope>
    <source>
        <strain evidence="7 8">DD5b</strain>
    </source>
</reference>
<proteinExistence type="predicted"/>
<organism evidence="7 8">
    <name type="scientific">Flavobacterium succinicans</name>
    <dbReference type="NCBI Taxonomy" id="29536"/>
    <lineage>
        <taxon>Bacteria</taxon>
        <taxon>Pseudomonadati</taxon>
        <taxon>Bacteroidota</taxon>
        <taxon>Flavobacteriia</taxon>
        <taxon>Flavobacteriales</taxon>
        <taxon>Flavobacteriaceae</taxon>
        <taxon>Flavobacterium</taxon>
    </lineage>
</organism>
<dbReference type="EMBL" id="JMTM01000017">
    <property type="protein sequence ID" value="OAZ05055.1"/>
    <property type="molecule type" value="Genomic_DNA"/>
</dbReference>
<comment type="caution">
    <text evidence="7">The sequence shown here is derived from an EMBL/GenBank/DDBJ whole genome shotgun (WGS) entry which is preliminary data.</text>
</comment>
<dbReference type="RefSeq" id="WP_064714748.1">
    <property type="nucleotide sequence ID" value="NZ_JMTM01000017.1"/>
</dbReference>
<evidence type="ECO:0000256" key="5">
    <source>
        <dbReference type="ARBA" id="ARBA00023237"/>
    </source>
</evidence>
<evidence type="ECO:0000256" key="4">
    <source>
        <dbReference type="ARBA" id="ARBA00023136"/>
    </source>
</evidence>
<keyword evidence="3" id="KW-0732">Signal</keyword>
<keyword evidence="4" id="KW-0472">Membrane</keyword>
<dbReference type="Pfam" id="PF01103">
    <property type="entry name" value="Omp85"/>
    <property type="match status" value="1"/>
</dbReference>
<dbReference type="OrthoDB" id="9814535at2"/>
<dbReference type="Proteomes" id="UP000093807">
    <property type="component" value="Unassembled WGS sequence"/>
</dbReference>
<dbReference type="PATRIC" id="fig|29536.5.peg.931"/>
<evidence type="ECO:0000259" key="6">
    <source>
        <dbReference type="Pfam" id="PF01103"/>
    </source>
</evidence>
<name>A0A199XTT4_9FLAO</name>
<dbReference type="InterPro" id="IPR000184">
    <property type="entry name" value="Bac_surfAg_D15"/>
</dbReference>
<dbReference type="Gene3D" id="2.40.160.50">
    <property type="entry name" value="membrane protein fhac: a member of the omp85/tpsb transporter family"/>
    <property type="match status" value="1"/>
</dbReference>
<accession>A0A199XTT4</accession>
<sequence>MHHKIVFILLVAIGLQSCSSTKNLAEGELLYTGAKVTVEGPSSSKEKKALATELNALVRPIPNQSFLGIYPKLSIYNLAGTPKTEKGWRNWLRTKVGEPPVLNTKLDPEYNRLVLQNYLENKGFFNAKTKADTIIKGKTIQAVYTVTPSKQYRIKKVVFQKDSSDLSKAISSTERRSLLKIGNTYSLETIKEERIRIDERLKELGFYYFSPEYLKIQVDSTVAQQEVDLIIKVKEETPARARFIYKINQIVIYPNYTLGSDTISASKKAVIQYKDFSIVDSDSLFKPKVFDRALYFKKGDAYNRTNHNLSLNRLVNLDVFKLVKNEFQPSLIEGNYLDAFYYLSPLEKKSLRFEVLAKSNSANYQGTELNANWSHRNTFRGAELISISIFGGYEVQISGQNNGYNVFRIGTEANLIWPRMISPIQFKMSNRFTPKTKATLGYEFQDRQQLYRLQTFKALFGYNWKENARREHTLNIAEVIFARPQNVTQLYLDEIKLNPSLGKVIERQLIFGPTYSYTYSNTTQNRKKNTIYYKGTVDLSAAVTGLIAGANIDKKDTLKVFGVPFSQYVKIENEFRHFLKLGKETQLASRIIVGTALPFGNSKEMPFIKQFFIGGTNSIRAFRARSIGPGSYLDEAINTDGFLADQSGDIKIELNTEYRTTLFSFVKGAAFIDAGNIWLLNENKDKPGAKFSKNFMKEMAVGAGLGLRFDFNFLILRTDFAFPLRKPYLPEGKRWVIDQINLGSGAWRKENLIFNLAIGYPF</sequence>
<dbReference type="AlphaFoldDB" id="A0A199XTT4"/>